<dbReference type="OrthoDB" id="1551231at2"/>
<sequence>MQTITLQIKDEFVPVFMKMISGFGAEIAVKEHSGSLPKRDLSQLVAHPNAINGNPDDIVNINWEQEWQHD</sequence>
<proteinExistence type="predicted"/>
<evidence type="ECO:0000313" key="1">
    <source>
        <dbReference type="EMBL" id="SOD67699.1"/>
    </source>
</evidence>
<organism evidence="1 2">
    <name type="scientific">Alysiella filiformis DSM 16848</name>
    <dbReference type="NCBI Taxonomy" id="1120981"/>
    <lineage>
        <taxon>Bacteria</taxon>
        <taxon>Pseudomonadati</taxon>
        <taxon>Pseudomonadota</taxon>
        <taxon>Betaproteobacteria</taxon>
        <taxon>Neisseriales</taxon>
        <taxon>Neisseriaceae</taxon>
        <taxon>Alysiella</taxon>
    </lineage>
</organism>
<keyword evidence="2" id="KW-1185">Reference proteome</keyword>
<reference evidence="1 2" key="1">
    <citation type="submission" date="2017-09" db="EMBL/GenBank/DDBJ databases">
        <authorList>
            <person name="Ehlers B."/>
            <person name="Leendertz F.H."/>
        </authorList>
    </citation>
    <scope>NUCLEOTIDE SEQUENCE [LARGE SCALE GENOMIC DNA]</scope>
    <source>
        <strain evidence="1 2">DSM 16848</strain>
    </source>
</reference>
<dbReference type="EMBL" id="OCNF01000006">
    <property type="protein sequence ID" value="SOD67699.1"/>
    <property type="molecule type" value="Genomic_DNA"/>
</dbReference>
<accession>A0A286E9Z3</accession>
<dbReference type="Proteomes" id="UP000219669">
    <property type="component" value="Unassembled WGS sequence"/>
</dbReference>
<evidence type="ECO:0000313" key="2">
    <source>
        <dbReference type="Proteomes" id="UP000219669"/>
    </source>
</evidence>
<dbReference type="AlphaFoldDB" id="A0A286E9Z3"/>
<name>A0A286E9Z3_9NEIS</name>
<gene>
    <name evidence="1" type="ORF">SAMN02746062_01002</name>
</gene>
<protein>
    <submittedName>
        <fullName evidence="1">Uncharacterized protein</fullName>
    </submittedName>
</protein>
<dbReference type="RefSeq" id="WP_097114060.1">
    <property type="nucleotide sequence ID" value="NZ_CP083931.1"/>
</dbReference>